<gene>
    <name evidence="2" type="ORF">ABID56_002408</name>
</gene>
<keyword evidence="3" id="KW-1185">Reference proteome</keyword>
<sequence>MKPIAIVTIRNQLTNTNGYTLIHALIALTIIIVVLPLTSPILQSAASLTSIYNPNQLEYRQFDFFVSFELNRSQSVHIEPEAIHFTRFDGRVITFERYQDLIRRRTNDDGHSIMMFNVSNFQINRVDDHAFKISFRRRGETVEQVFTHDLITFNQE</sequence>
<keyword evidence="1" id="KW-1133">Transmembrane helix</keyword>
<keyword evidence="1" id="KW-0812">Transmembrane</keyword>
<name>A0ABV2KXI3_9BACI</name>
<accession>A0ABV2KXI3</accession>
<protein>
    <submittedName>
        <fullName evidence="2">Competence protein ComGF</fullName>
    </submittedName>
</protein>
<dbReference type="InterPro" id="IPR016977">
    <property type="entry name" value="ComGF"/>
</dbReference>
<reference evidence="2 3" key="1">
    <citation type="submission" date="2024-06" db="EMBL/GenBank/DDBJ databases">
        <title>Genomic Encyclopedia of Type Strains, Phase IV (KMG-IV): sequencing the most valuable type-strain genomes for metagenomic binning, comparative biology and taxonomic classification.</title>
        <authorList>
            <person name="Goeker M."/>
        </authorList>
    </citation>
    <scope>NUCLEOTIDE SEQUENCE [LARGE SCALE GENOMIC DNA]</scope>
    <source>
        <strain evidence="2 3">DSM 23520</strain>
    </source>
</reference>
<dbReference type="RefSeq" id="WP_354221489.1">
    <property type="nucleotide sequence ID" value="NZ_JBEPMX010000015.1"/>
</dbReference>
<evidence type="ECO:0000256" key="1">
    <source>
        <dbReference type="SAM" id="Phobius"/>
    </source>
</evidence>
<proteinExistence type="predicted"/>
<feature type="transmembrane region" description="Helical" evidence="1">
    <location>
        <begin position="21"/>
        <end position="42"/>
    </location>
</feature>
<evidence type="ECO:0000313" key="2">
    <source>
        <dbReference type="EMBL" id="MET3684282.1"/>
    </source>
</evidence>
<dbReference type="EMBL" id="JBEPMX010000015">
    <property type="protein sequence ID" value="MET3684282.1"/>
    <property type="molecule type" value="Genomic_DNA"/>
</dbReference>
<dbReference type="Pfam" id="PF15980">
    <property type="entry name" value="ComGF"/>
    <property type="match status" value="1"/>
</dbReference>
<keyword evidence="1" id="KW-0472">Membrane</keyword>
<comment type="caution">
    <text evidence="2">The sequence shown here is derived from an EMBL/GenBank/DDBJ whole genome shotgun (WGS) entry which is preliminary data.</text>
</comment>
<evidence type="ECO:0000313" key="3">
    <source>
        <dbReference type="Proteomes" id="UP001549167"/>
    </source>
</evidence>
<dbReference type="Proteomes" id="UP001549167">
    <property type="component" value="Unassembled WGS sequence"/>
</dbReference>
<organism evidence="2 3">
    <name type="scientific">Alkalibacillus flavidus</name>
    <dbReference type="NCBI Taxonomy" id="546021"/>
    <lineage>
        <taxon>Bacteria</taxon>
        <taxon>Bacillati</taxon>
        <taxon>Bacillota</taxon>
        <taxon>Bacilli</taxon>
        <taxon>Bacillales</taxon>
        <taxon>Bacillaceae</taxon>
        <taxon>Alkalibacillus</taxon>
    </lineage>
</organism>